<evidence type="ECO:0000313" key="5">
    <source>
        <dbReference type="EMBL" id="GER92552.1"/>
    </source>
</evidence>
<dbReference type="HAMAP" id="MF_01007">
    <property type="entry name" value="16SrRNA_methyltr_H"/>
    <property type="match status" value="1"/>
</dbReference>
<dbReference type="Gene3D" id="1.10.150.170">
    <property type="entry name" value="Putative methyltransferase TM0872, insert domain"/>
    <property type="match status" value="1"/>
</dbReference>
<dbReference type="PANTHER" id="PTHR11265:SF0">
    <property type="entry name" value="12S RRNA N4-METHYLCYTIDINE METHYLTRANSFERASE"/>
    <property type="match status" value="1"/>
</dbReference>
<dbReference type="AlphaFoldDB" id="A0A5J4KZR5"/>
<evidence type="ECO:0000256" key="2">
    <source>
        <dbReference type="ARBA" id="ARBA00022603"/>
    </source>
</evidence>
<dbReference type="PIRSF" id="PIRSF004486">
    <property type="entry name" value="MraW"/>
    <property type="match status" value="1"/>
</dbReference>
<dbReference type="GO" id="GO:0071424">
    <property type="term" value="F:rRNA (cytosine-N4-)-methyltransferase activity"/>
    <property type="evidence" value="ECO:0007669"/>
    <property type="project" value="TreeGrafter"/>
</dbReference>
<dbReference type="Gene3D" id="3.40.50.150">
    <property type="entry name" value="Vaccinia Virus protein VP39"/>
    <property type="match status" value="1"/>
</dbReference>
<keyword evidence="2 5" id="KW-0489">Methyltransferase</keyword>
<dbReference type="GO" id="GO:0070475">
    <property type="term" value="P:rRNA base methylation"/>
    <property type="evidence" value="ECO:0007669"/>
    <property type="project" value="TreeGrafter"/>
</dbReference>
<reference evidence="5" key="1">
    <citation type="submission" date="2019-10" db="EMBL/GenBank/DDBJ databases">
        <title>Metagenomic sequencing of thiosulfate-disproportionating enrichment culture.</title>
        <authorList>
            <person name="Umezawa K."/>
            <person name="Kojima H."/>
            <person name="Fukui M."/>
        </authorList>
    </citation>
    <scope>NUCLEOTIDE SEQUENCE</scope>
    <source>
        <strain evidence="5">45J</strain>
    </source>
</reference>
<protein>
    <submittedName>
        <fullName evidence="5">16S rRNA (Cytosine(1402)-N(4))-methyltransferase</fullName>
    </submittedName>
</protein>
<keyword evidence="3 5" id="KW-0808">Transferase</keyword>
<gene>
    <name evidence="5" type="ORF">A45J_0268</name>
</gene>
<accession>A0A5J4KZR5</accession>
<dbReference type="PANTHER" id="PTHR11265">
    <property type="entry name" value="S-ADENOSYL-METHYLTRANSFERASE MRAW"/>
    <property type="match status" value="1"/>
</dbReference>
<dbReference type="NCBIfam" id="TIGR00006">
    <property type="entry name" value="16S rRNA (cytosine(1402)-N(4))-methyltransferase RsmH"/>
    <property type="match status" value="1"/>
</dbReference>
<comment type="similarity">
    <text evidence="1">Belongs to the methyltransferase superfamily. RsmH family.</text>
</comment>
<evidence type="ECO:0000256" key="4">
    <source>
        <dbReference type="ARBA" id="ARBA00022691"/>
    </source>
</evidence>
<dbReference type="InterPro" id="IPR023397">
    <property type="entry name" value="SAM-dep_MeTrfase_MraW_recog"/>
</dbReference>
<sequence length="294" mass="32989">MLAHEVTHVPVLIKETLEMLNVKANGIYVDATVGLGGHAEAVLSMLGSEGRLIGIDRDENAIRYTRQRLGNRRVFLENGSFSQIGDILSSMNIKEVDGVLFDLGVSMLQLKDMERGFSFSSDAWLDMRMNTSQELTAWDVVNKYNEKDIERILKDYAEEPFARRIARAIIASRKVSPINTCKELSDIVMKVYGGRGKIHPATRTFQALRIEVNRELDELRKGLASALNILRVGGRLCVISYHSLEDRIVKNFIRDSAKSGIMRILTKKPITTSLNEIKANPSSRSAKLRGAERI</sequence>
<dbReference type="SUPFAM" id="SSF81799">
    <property type="entry name" value="Putative methyltransferase TM0872, insert domain"/>
    <property type="match status" value="1"/>
</dbReference>
<dbReference type="FunFam" id="1.10.150.170:FF:000003">
    <property type="entry name" value="Ribosomal RNA small subunit methyltransferase H"/>
    <property type="match status" value="1"/>
</dbReference>
<dbReference type="Pfam" id="PF01795">
    <property type="entry name" value="Methyltransf_5"/>
    <property type="match status" value="1"/>
</dbReference>
<dbReference type="InterPro" id="IPR002903">
    <property type="entry name" value="RsmH"/>
</dbReference>
<organism evidence="5">
    <name type="scientific">hot springs metagenome</name>
    <dbReference type="NCBI Taxonomy" id="433727"/>
    <lineage>
        <taxon>unclassified sequences</taxon>
        <taxon>metagenomes</taxon>
        <taxon>ecological metagenomes</taxon>
    </lineage>
</organism>
<evidence type="ECO:0000256" key="1">
    <source>
        <dbReference type="ARBA" id="ARBA00010396"/>
    </source>
</evidence>
<evidence type="ECO:0000256" key="3">
    <source>
        <dbReference type="ARBA" id="ARBA00022679"/>
    </source>
</evidence>
<dbReference type="EMBL" id="BLAB01000001">
    <property type="protein sequence ID" value="GER92552.1"/>
    <property type="molecule type" value="Genomic_DNA"/>
</dbReference>
<name>A0A5J4KZR5_9ZZZZ</name>
<dbReference type="SUPFAM" id="SSF53335">
    <property type="entry name" value="S-adenosyl-L-methionine-dependent methyltransferases"/>
    <property type="match status" value="1"/>
</dbReference>
<proteinExistence type="inferred from homology"/>
<comment type="caution">
    <text evidence="5">The sequence shown here is derived from an EMBL/GenBank/DDBJ whole genome shotgun (WGS) entry which is preliminary data.</text>
</comment>
<dbReference type="InterPro" id="IPR029063">
    <property type="entry name" value="SAM-dependent_MTases_sf"/>
</dbReference>
<keyword evidence="4" id="KW-0949">S-adenosyl-L-methionine</keyword>
<dbReference type="GO" id="GO:0005737">
    <property type="term" value="C:cytoplasm"/>
    <property type="evidence" value="ECO:0007669"/>
    <property type="project" value="TreeGrafter"/>
</dbReference>